<sequence length="440" mass="49404">MNDHARACGRCIESTIYGRGSLSAHGKEKPSKNHPISLLPFEILCSEFNKKMGKATRWLKGLLGMKKDKENVENHSNHGEKKEKRRWSFAKSGKDSGGLTQIQVTDGAWMRSYIDETEKEQNKHAIAVAAATAAVADAAIAAAQAAVAVVRLTSHGRGGLFHGGRERLAAIKIQTVFRGLLARKALRALRGLVKLQAVVRGFLVRKRASATLYSMEALIRAQTAVRYQRNRRSISNDYRFQPEMRAKKSIETRSEFHSKRISASYDLSHNAFDENSKIVEVDPHNPGSRSRSRRINTCVSQCCDDQYYQGIPSPLRVQLSIPDHHHHVHDFDWNFMAEDYKFSTAHSTPRFMTCGRANGPVTPSKSVCGDGFFRQYSKCPNYMSNTQSFRAKLRSLSAPKQRPDSGPKKRLSLNEIMASRTSFSGVRMQRASSQVQQDFD</sequence>
<dbReference type="AlphaFoldDB" id="A0AAD2DJ68"/>
<evidence type="ECO:0000256" key="2">
    <source>
        <dbReference type="ARBA" id="ARBA00024341"/>
    </source>
</evidence>
<dbReference type="Proteomes" id="UP000834106">
    <property type="component" value="Chromosome 1"/>
</dbReference>
<dbReference type="SMART" id="SM00015">
    <property type="entry name" value="IQ"/>
    <property type="match status" value="2"/>
</dbReference>
<dbReference type="Pfam" id="PF00612">
    <property type="entry name" value="IQ"/>
    <property type="match status" value="2"/>
</dbReference>
<keyword evidence="1" id="KW-0112">Calmodulin-binding</keyword>
<dbReference type="PANTHER" id="PTHR32295:SF273">
    <property type="entry name" value="PROTEIN IQ-DOMAIN 31-LIKE"/>
    <property type="match status" value="1"/>
</dbReference>
<keyword evidence="7" id="KW-1185">Reference proteome</keyword>
<evidence type="ECO:0000313" key="7">
    <source>
        <dbReference type="Proteomes" id="UP000834106"/>
    </source>
</evidence>
<dbReference type="GO" id="GO:0005516">
    <property type="term" value="F:calmodulin binding"/>
    <property type="evidence" value="ECO:0007669"/>
    <property type="project" value="UniProtKB-KW"/>
</dbReference>
<dbReference type="InterPro" id="IPR000048">
    <property type="entry name" value="IQ_motif_EF-hand-BS"/>
</dbReference>
<feature type="compositionally biased region" description="Basic and acidic residues" evidence="4">
    <location>
        <begin position="69"/>
        <end position="82"/>
    </location>
</feature>
<evidence type="ECO:0000256" key="1">
    <source>
        <dbReference type="ARBA" id="ARBA00022860"/>
    </source>
</evidence>
<protein>
    <recommendedName>
        <fullName evidence="5">DUF4005 domain-containing protein</fullName>
    </recommendedName>
</protein>
<evidence type="ECO:0000256" key="4">
    <source>
        <dbReference type="SAM" id="MobiDB-lite"/>
    </source>
</evidence>
<comment type="subunit">
    <text evidence="3">Binds to multiple calmodulin (CaM) in the presence of Ca(2+) and CaM-like proteins.</text>
</comment>
<dbReference type="PANTHER" id="PTHR32295">
    <property type="entry name" value="IQ-DOMAIN 5-RELATED"/>
    <property type="match status" value="1"/>
</dbReference>
<dbReference type="CDD" id="cd23767">
    <property type="entry name" value="IQCD"/>
    <property type="match status" value="1"/>
</dbReference>
<name>A0AAD2DJ68_9LAMI</name>
<reference evidence="6" key="1">
    <citation type="submission" date="2023-05" db="EMBL/GenBank/DDBJ databases">
        <authorList>
            <person name="Huff M."/>
        </authorList>
    </citation>
    <scope>NUCLEOTIDE SEQUENCE</scope>
</reference>
<gene>
    <name evidence="6" type="ORF">FPE_LOCUS1206</name>
</gene>
<evidence type="ECO:0000259" key="5">
    <source>
        <dbReference type="Pfam" id="PF13178"/>
    </source>
</evidence>
<evidence type="ECO:0000313" key="6">
    <source>
        <dbReference type="EMBL" id="CAI9753775.1"/>
    </source>
</evidence>
<dbReference type="EMBL" id="OU503036">
    <property type="protein sequence ID" value="CAI9753775.1"/>
    <property type="molecule type" value="Genomic_DNA"/>
</dbReference>
<proteinExistence type="inferred from homology"/>
<feature type="domain" description="DUF4005" evidence="5">
    <location>
        <begin position="348"/>
        <end position="425"/>
    </location>
</feature>
<comment type="similarity">
    <text evidence="2">Belongs to the IQD family.</text>
</comment>
<accession>A0AAD2DJ68</accession>
<evidence type="ECO:0000256" key="3">
    <source>
        <dbReference type="ARBA" id="ARBA00024378"/>
    </source>
</evidence>
<feature type="region of interest" description="Disordered" evidence="4">
    <location>
        <begin position="69"/>
        <end position="98"/>
    </location>
</feature>
<dbReference type="Pfam" id="PF13178">
    <property type="entry name" value="DUF4005"/>
    <property type="match status" value="1"/>
</dbReference>
<organism evidence="6 7">
    <name type="scientific">Fraxinus pennsylvanica</name>
    <dbReference type="NCBI Taxonomy" id="56036"/>
    <lineage>
        <taxon>Eukaryota</taxon>
        <taxon>Viridiplantae</taxon>
        <taxon>Streptophyta</taxon>
        <taxon>Embryophyta</taxon>
        <taxon>Tracheophyta</taxon>
        <taxon>Spermatophyta</taxon>
        <taxon>Magnoliopsida</taxon>
        <taxon>eudicotyledons</taxon>
        <taxon>Gunneridae</taxon>
        <taxon>Pentapetalae</taxon>
        <taxon>asterids</taxon>
        <taxon>lamiids</taxon>
        <taxon>Lamiales</taxon>
        <taxon>Oleaceae</taxon>
        <taxon>Oleeae</taxon>
        <taxon>Fraxinus</taxon>
    </lineage>
</organism>
<dbReference type="InterPro" id="IPR025064">
    <property type="entry name" value="DUF4005"/>
</dbReference>